<dbReference type="InterPro" id="IPR025851">
    <property type="entry name" value="SUKH-4"/>
</dbReference>
<accession>A0A8G1XCG7</accession>
<evidence type="ECO:0000256" key="1">
    <source>
        <dbReference type="SAM" id="MobiDB-lite"/>
    </source>
</evidence>
<evidence type="ECO:0000313" key="3">
    <source>
        <dbReference type="Proteomes" id="UP000267408"/>
    </source>
</evidence>
<name>A0A8G1XCG7_9ACTN</name>
<feature type="region of interest" description="Disordered" evidence="1">
    <location>
        <begin position="1"/>
        <end position="30"/>
    </location>
</feature>
<sequence length="183" mass="19260">MTGLPDRIARSGGAAECSAPLSGGRDSVPRMDDTRLDALTLACAGVLPYPGEWRRAPYEEREVDGARYHLVAVDPGVSAIGVRVDGGPVMVLPEEEGEPGLLNSGPGQLLAFLELYREAAAEAERYEADEEPDESPAAAEEPADALLARFAAVDPAAVDPAAVADENAYWCIAAEELGYGMEC</sequence>
<evidence type="ECO:0000313" key="2">
    <source>
        <dbReference type="EMBL" id="ROR45350.1"/>
    </source>
</evidence>
<dbReference type="Pfam" id="PF14435">
    <property type="entry name" value="SUKH-4"/>
    <property type="match status" value="1"/>
</dbReference>
<proteinExistence type="predicted"/>
<dbReference type="AlphaFoldDB" id="A0A8G1XCG7"/>
<dbReference type="Proteomes" id="UP000267408">
    <property type="component" value="Unassembled WGS sequence"/>
</dbReference>
<reference evidence="2 3" key="1">
    <citation type="submission" date="2018-11" db="EMBL/GenBank/DDBJ databases">
        <title>Sequencing the genomes of 1000 actinobacteria strains.</title>
        <authorList>
            <person name="Klenk H.-P."/>
        </authorList>
    </citation>
    <scope>NUCLEOTIDE SEQUENCE [LARGE SCALE GENOMIC DNA]</scope>
    <source>
        <strain evidence="2 3">DSM 44780</strain>
    </source>
</reference>
<comment type="caution">
    <text evidence="2">The sequence shown here is derived from an EMBL/GenBank/DDBJ whole genome shotgun (WGS) entry which is preliminary data.</text>
</comment>
<dbReference type="EMBL" id="RJVJ01000001">
    <property type="protein sequence ID" value="ROR45350.1"/>
    <property type="molecule type" value="Genomic_DNA"/>
</dbReference>
<gene>
    <name evidence="2" type="ORF">EDD39_3575</name>
</gene>
<protein>
    <submittedName>
        <fullName evidence="2">SUKH-4 immunity protein of toxin-antitoxin system</fullName>
    </submittedName>
</protein>
<organism evidence="2 3">
    <name type="scientific">Kitasatospora cineracea</name>
    <dbReference type="NCBI Taxonomy" id="88074"/>
    <lineage>
        <taxon>Bacteria</taxon>
        <taxon>Bacillati</taxon>
        <taxon>Actinomycetota</taxon>
        <taxon>Actinomycetes</taxon>
        <taxon>Kitasatosporales</taxon>
        <taxon>Streptomycetaceae</taxon>
        <taxon>Kitasatospora</taxon>
    </lineage>
</organism>